<reference evidence="2" key="1">
    <citation type="journal article" date="2019" name="Int. J. Syst. Evol. Microbiol.">
        <title>The Global Catalogue of Microorganisms (GCM) 10K type strain sequencing project: providing services to taxonomists for standard genome sequencing and annotation.</title>
        <authorList>
            <consortium name="The Broad Institute Genomics Platform"/>
            <consortium name="The Broad Institute Genome Sequencing Center for Infectious Disease"/>
            <person name="Wu L."/>
            <person name="Ma J."/>
        </authorList>
    </citation>
    <scope>NUCLEOTIDE SEQUENCE [LARGE SCALE GENOMIC DNA]</scope>
    <source>
        <strain evidence="2">JCM 17809</strain>
    </source>
</reference>
<gene>
    <name evidence="1" type="ORF">GCM10023168_35220</name>
</gene>
<comment type="caution">
    <text evidence="1">The sequence shown here is derived from an EMBL/GenBank/DDBJ whole genome shotgun (WGS) entry which is preliminary data.</text>
</comment>
<evidence type="ECO:0000313" key="2">
    <source>
        <dbReference type="Proteomes" id="UP001500945"/>
    </source>
</evidence>
<proteinExistence type="predicted"/>
<protein>
    <submittedName>
        <fullName evidence="1">Uncharacterized protein</fullName>
    </submittedName>
</protein>
<organism evidence="1 2">
    <name type="scientific">Fodinibacter luteus</name>
    <dbReference type="NCBI Taxonomy" id="552064"/>
    <lineage>
        <taxon>Bacteria</taxon>
        <taxon>Bacillati</taxon>
        <taxon>Actinomycetota</taxon>
        <taxon>Actinomycetes</taxon>
        <taxon>Micrococcales</taxon>
        <taxon>Intrasporangiaceae</taxon>
        <taxon>Fodinibacter (ex Wang et al. 2009)</taxon>
    </lineage>
</organism>
<sequence length="74" mass="8244">MAVAEREGWRALVLPRGGFDVIELWIDNTVMLERSPREWSPTTSPWPLDRGAPADLIAADAPAHARPPVVTVEW</sequence>
<accession>A0ABP8KQZ7</accession>
<name>A0ABP8KQZ7_9MICO</name>
<evidence type="ECO:0000313" key="1">
    <source>
        <dbReference type="EMBL" id="GAA4412876.1"/>
    </source>
</evidence>
<dbReference type="EMBL" id="BAABGM010000025">
    <property type="protein sequence ID" value="GAA4412876.1"/>
    <property type="molecule type" value="Genomic_DNA"/>
</dbReference>
<dbReference type="RefSeq" id="WP_345208401.1">
    <property type="nucleotide sequence ID" value="NZ_BAABGM010000025.1"/>
</dbReference>
<keyword evidence="2" id="KW-1185">Reference proteome</keyword>
<dbReference type="Proteomes" id="UP001500945">
    <property type="component" value="Unassembled WGS sequence"/>
</dbReference>